<keyword evidence="2" id="KW-1133">Transmembrane helix</keyword>
<gene>
    <name evidence="3" type="ORF">CcCBS67573_g06937</name>
</gene>
<evidence type="ECO:0000313" key="4">
    <source>
        <dbReference type="Proteomes" id="UP000320333"/>
    </source>
</evidence>
<proteinExistence type="predicted"/>
<keyword evidence="2" id="KW-0472">Membrane</keyword>
<keyword evidence="1" id="KW-0175">Coiled coil</keyword>
<evidence type="ECO:0000256" key="2">
    <source>
        <dbReference type="SAM" id="Phobius"/>
    </source>
</evidence>
<comment type="caution">
    <text evidence="3">The sequence shown here is derived from an EMBL/GenBank/DDBJ whole genome shotgun (WGS) entry which is preliminary data.</text>
</comment>
<sequence>MSAANITGITLAYPTQQSLTCLVQAAACNTNQDSNNGTINNAYTFCANLTTSANLFTPPNPATNQTALPVGMTCDGTPSACQRSQTYICTCYLDMATSSQCTLKAVADNGPQSIMAKIQENTLYLALFITAIVFVSLCVINTCWKWITGGHPLSPRGVREYTEERKEIKRQRMRDAEARLDELAHIESNRLRRDQELESLRMQQQAHRALEAEKAQLAAEKELANIAAQRHALIVADTQRRQALTQLIESSEDLQLQREAERELRAIEARKAQREELEAASGNKVKVVETARIENGQTVVSYDIHRERIANTDRDAQILMDQVNREKATHAVPAVTAPAQPSDDHRMML</sequence>
<name>A0A507EYT7_9FUNG</name>
<dbReference type="AlphaFoldDB" id="A0A507EYT7"/>
<evidence type="ECO:0000313" key="3">
    <source>
        <dbReference type="EMBL" id="TPX69173.1"/>
    </source>
</evidence>
<dbReference type="Proteomes" id="UP000320333">
    <property type="component" value="Unassembled WGS sequence"/>
</dbReference>
<dbReference type="OrthoDB" id="2124845at2759"/>
<organism evidence="3 4">
    <name type="scientific">Chytriomyces confervae</name>
    <dbReference type="NCBI Taxonomy" id="246404"/>
    <lineage>
        <taxon>Eukaryota</taxon>
        <taxon>Fungi</taxon>
        <taxon>Fungi incertae sedis</taxon>
        <taxon>Chytridiomycota</taxon>
        <taxon>Chytridiomycota incertae sedis</taxon>
        <taxon>Chytridiomycetes</taxon>
        <taxon>Chytridiales</taxon>
        <taxon>Chytriomycetaceae</taxon>
        <taxon>Chytriomyces</taxon>
    </lineage>
</organism>
<accession>A0A507EYT7</accession>
<protein>
    <submittedName>
        <fullName evidence="3">Uncharacterized protein</fullName>
    </submittedName>
</protein>
<reference evidence="3 4" key="1">
    <citation type="journal article" date="2019" name="Sci. Rep.">
        <title>Comparative genomics of chytrid fungi reveal insights into the obligate biotrophic and pathogenic lifestyle of Synchytrium endobioticum.</title>
        <authorList>
            <person name="van de Vossenberg B.T.L.H."/>
            <person name="Warris S."/>
            <person name="Nguyen H.D.T."/>
            <person name="van Gent-Pelzer M.P.E."/>
            <person name="Joly D.L."/>
            <person name="van de Geest H.C."/>
            <person name="Bonants P.J.M."/>
            <person name="Smith D.S."/>
            <person name="Levesque C.A."/>
            <person name="van der Lee T.A.J."/>
        </authorList>
    </citation>
    <scope>NUCLEOTIDE SEQUENCE [LARGE SCALE GENOMIC DNA]</scope>
    <source>
        <strain evidence="3 4">CBS 675.73</strain>
    </source>
</reference>
<keyword evidence="4" id="KW-1185">Reference proteome</keyword>
<keyword evidence="2" id="KW-0812">Transmembrane</keyword>
<feature type="coiled-coil region" evidence="1">
    <location>
        <begin position="159"/>
        <end position="227"/>
    </location>
</feature>
<evidence type="ECO:0000256" key="1">
    <source>
        <dbReference type="SAM" id="Coils"/>
    </source>
</evidence>
<feature type="transmembrane region" description="Helical" evidence="2">
    <location>
        <begin position="123"/>
        <end position="147"/>
    </location>
</feature>
<dbReference type="EMBL" id="QEAP01000326">
    <property type="protein sequence ID" value="TPX69173.1"/>
    <property type="molecule type" value="Genomic_DNA"/>
</dbReference>